<evidence type="ECO:0000313" key="2">
    <source>
        <dbReference type="EMBL" id="APQ42355.1"/>
    </source>
</evidence>
<protein>
    <submittedName>
        <fullName evidence="2">Uncharacterized protein</fullName>
    </submittedName>
</protein>
<accession>A0A1L6BZ36</accession>
<dbReference type="EMBL" id="KY224000">
    <property type="protein sequence ID" value="APQ42355.1"/>
    <property type="molecule type" value="Genomic_DNA"/>
</dbReference>
<name>A0A1L6BZ36_9CAUD</name>
<reference evidence="2 3" key="1">
    <citation type="submission" date="2016-11" db="EMBL/GenBank/DDBJ databases">
        <authorList>
            <person name="Cheung S."/>
            <person name="Hausler R."/>
            <person name="Pastore C.F."/>
            <person name="Perone H."/>
            <person name="Scheidt D."/>
            <person name="Zheng J.C."/>
            <person name="Garlena R.A."/>
            <person name="Russell D.A."/>
            <person name="Pope W.H."/>
            <person name="Jacobs-Sera D."/>
            <person name="Hatfull G.F."/>
        </authorList>
    </citation>
    <scope>NUCLEOTIDE SEQUENCE [LARGE SCALE GENOMIC DNA]</scope>
</reference>
<proteinExistence type="predicted"/>
<dbReference type="Proteomes" id="UP000225176">
    <property type="component" value="Segment"/>
</dbReference>
<evidence type="ECO:0000256" key="1">
    <source>
        <dbReference type="SAM" id="MobiDB-lite"/>
    </source>
</evidence>
<organism evidence="2 3">
    <name type="scientific">Mycobacterium phage Rich</name>
    <dbReference type="NCBI Taxonomy" id="1927021"/>
    <lineage>
        <taxon>Viruses</taxon>
        <taxon>Duplodnaviria</taxon>
        <taxon>Heunggongvirae</taxon>
        <taxon>Uroviricota</taxon>
        <taxon>Caudoviricetes</taxon>
        <taxon>Bclasvirinae</taxon>
        <taxon>Acadianvirus</taxon>
        <taxon>Acadianvirus baee</taxon>
    </lineage>
</organism>
<sequence>MRPLDFILNRGIGSAARLAGPYHPAIAVLIGKIIFSLESPENPHWDYPEGDVWETAGASRSRPPRGQSRRVGRGYGIAH</sequence>
<evidence type="ECO:0000313" key="3">
    <source>
        <dbReference type="Proteomes" id="UP000225176"/>
    </source>
</evidence>
<gene>
    <name evidence="2" type="primary">64</name>
    <name evidence="2" type="ORF">PBI_RICH_64</name>
</gene>
<feature type="region of interest" description="Disordered" evidence="1">
    <location>
        <begin position="48"/>
        <end position="79"/>
    </location>
</feature>